<gene>
    <name evidence="1" type="ORF">A6K76_11605</name>
</gene>
<dbReference type="OrthoDB" id="6399948at2"/>
<sequence length="326" mass="37039">MIGRNDPCLCGSGKKYKKCCAGSSDASTEQLLTKELKQVIDTMFATYPQQQDHGALIEHFQGWNIPSLHESLERDFINAVSIDDFFFHQRVDIWQAHLDQMTKLITRPATRAVLQAWRNPHMFVGRVTSVSNDFIEASHLFTGELVYIRRENNKPIPTGMFVFAFLIADRTLHPAHYMATSTLIFITEQYENVFAAYAREFASDDAAAMFKEHHLTLWARLVAAGYHGEEFSEKEEAVVTALQSFLATHHLQAEPLVDIVENFLVEMQPKARKLEAIAAGAVRFAQEHGFFGKRVFTVKELAESFDISSSSLTKYAQELTTYYKAQ</sequence>
<protein>
    <recommendedName>
        <fullName evidence="3">Metal-binding protein</fullName>
    </recommendedName>
</protein>
<comment type="caution">
    <text evidence="1">The sequence shown here is derived from an EMBL/GenBank/DDBJ whole genome shotgun (WGS) entry which is preliminary data.</text>
</comment>
<evidence type="ECO:0000313" key="1">
    <source>
        <dbReference type="EMBL" id="OCS90503.1"/>
    </source>
</evidence>
<dbReference type="AlphaFoldDB" id="A0A1C0YTL9"/>
<dbReference type="InterPro" id="IPR004027">
    <property type="entry name" value="SEC_C_motif"/>
</dbReference>
<dbReference type="Gene3D" id="3.10.450.50">
    <property type="match status" value="1"/>
</dbReference>
<name>A0A1C0YTL9_9BACL</name>
<dbReference type="Pfam" id="PF02810">
    <property type="entry name" value="SEC-C"/>
    <property type="match status" value="1"/>
</dbReference>
<keyword evidence="2" id="KW-1185">Reference proteome</keyword>
<dbReference type="RefSeq" id="WP_066464784.1">
    <property type="nucleotide sequence ID" value="NZ_MATO01000037.1"/>
</dbReference>
<dbReference type="Proteomes" id="UP000093482">
    <property type="component" value="Unassembled WGS sequence"/>
</dbReference>
<evidence type="ECO:0000313" key="2">
    <source>
        <dbReference type="Proteomes" id="UP000093482"/>
    </source>
</evidence>
<evidence type="ECO:0008006" key="3">
    <source>
        <dbReference type="Google" id="ProtNLM"/>
    </source>
</evidence>
<dbReference type="EMBL" id="MATO01000037">
    <property type="protein sequence ID" value="OCS90503.1"/>
    <property type="molecule type" value="Genomic_DNA"/>
</dbReference>
<accession>A0A1C0YTL9</accession>
<proteinExistence type="predicted"/>
<dbReference type="SUPFAM" id="SSF103642">
    <property type="entry name" value="Sec-C motif"/>
    <property type="match status" value="1"/>
</dbReference>
<organism evidence="1 2">
    <name type="scientific">Caryophanon latum</name>
    <dbReference type="NCBI Taxonomy" id="33977"/>
    <lineage>
        <taxon>Bacteria</taxon>
        <taxon>Bacillati</taxon>
        <taxon>Bacillota</taxon>
        <taxon>Bacilli</taxon>
        <taxon>Bacillales</taxon>
        <taxon>Caryophanaceae</taxon>
        <taxon>Caryophanon</taxon>
    </lineage>
</organism>
<reference evidence="1 2" key="1">
    <citation type="submission" date="2016-07" db="EMBL/GenBank/DDBJ databases">
        <title>Caryophanon latum genome sequencing.</title>
        <authorList>
            <person name="Verma A."/>
            <person name="Pal Y."/>
            <person name="Krishnamurthi S."/>
        </authorList>
    </citation>
    <scope>NUCLEOTIDE SEQUENCE [LARGE SCALE GENOMIC DNA]</scope>
    <source>
        <strain evidence="1 2">DSM 14151</strain>
    </source>
</reference>